<name>A0A2T0QYR8_9ACTN</name>
<keyword evidence="2 6" id="KW-0418">Kinase</keyword>
<dbReference type="SUPFAM" id="SSF55874">
    <property type="entry name" value="ATPase domain of HSP90 chaperone/DNA topoisomerase II/histidine kinase"/>
    <property type="match status" value="1"/>
</dbReference>
<evidence type="ECO:0000313" key="7">
    <source>
        <dbReference type="Proteomes" id="UP000238083"/>
    </source>
</evidence>
<protein>
    <submittedName>
        <fullName evidence="6">Histidine kinase</fullName>
    </submittedName>
</protein>
<evidence type="ECO:0000259" key="4">
    <source>
        <dbReference type="Pfam" id="PF02518"/>
    </source>
</evidence>
<dbReference type="InterPro" id="IPR050482">
    <property type="entry name" value="Sensor_HK_TwoCompSys"/>
</dbReference>
<gene>
    <name evidence="6" type="ORF">CLV37_113145</name>
</gene>
<keyword evidence="7" id="KW-1185">Reference proteome</keyword>
<proteinExistence type="predicted"/>
<sequence length="347" mass="36906">MSAPGGPVDLLEAARPGVADGLRRRWSELPDSIQADEVAGEGFLAHADAIFDLVLNQLRYGDVLGNPVTATVARARAQQQVHPRDSLLAARILHEVILRTAQDALGSCPEAVPVLCEMSVVCTAVFSSVLMVAADEHLTALLDEVNETNVAERRRIARELHDQTGHGLAVAQRQLELAEKLLVRDDAPPPVREAVDAARSTVVETMRGVRGILEGLRADDEAVDLRAALEHYITGTPGAAGVSLTFSGDVAHVPTAMRREIFLMVRECLRNAQRHAHATTVALVVEIGPSLLMARTVDDGVGFAASRGEGAGMTSLRERAALLGARVEWLPNPGGGTTVLITVPLPG</sequence>
<evidence type="ECO:0000256" key="1">
    <source>
        <dbReference type="ARBA" id="ARBA00022679"/>
    </source>
</evidence>
<dbReference type="CDD" id="cd16917">
    <property type="entry name" value="HATPase_UhpB-NarQ-NarX-like"/>
    <property type="match status" value="1"/>
</dbReference>
<dbReference type="GO" id="GO:0016020">
    <property type="term" value="C:membrane"/>
    <property type="evidence" value="ECO:0007669"/>
    <property type="project" value="InterPro"/>
</dbReference>
<evidence type="ECO:0000313" key="6">
    <source>
        <dbReference type="EMBL" id="PRY11521.1"/>
    </source>
</evidence>
<dbReference type="GO" id="GO:0046983">
    <property type="term" value="F:protein dimerization activity"/>
    <property type="evidence" value="ECO:0007669"/>
    <property type="project" value="InterPro"/>
</dbReference>
<dbReference type="GO" id="GO:0000155">
    <property type="term" value="F:phosphorelay sensor kinase activity"/>
    <property type="evidence" value="ECO:0007669"/>
    <property type="project" value="InterPro"/>
</dbReference>
<organism evidence="6 7">
    <name type="scientific">Kineococcus rhizosphaerae</name>
    <dbReference type="NCBI Taxonomy" id="559628"/>
    <lineage>
        <taxon>Bacteria</taxon>
        <taxon>Bacillati</taxon>
        <taxon>Actinomycetota</taxon>
        <taxon>Actinomycetes</taxon>
        <taxon>Kineosporiales</taxon>
        <taxon>Kineosporiaceae</taxon>
        <taxon>Kineococcus</taxon>
    </lineage>
</organism>
<dbReference type="Proteomes" id="UP000238083">
    <property type="component" value="Unassembled WGS sequence"/>
</dbReference>
<dbReference type="EMBL" id="PVZF01000013">
    <property type="protein sequence ID" value="PRY11521.1"/>
    <property type="molecule type" value="Genomic_DNA"/>
</dbReference>
<dbReference type="InterPro" id="IPR036890">
    <property type="entry name" value="HATPase_C_sf"/>
</dbReference>
<reference evidence="6 7" key="1">
    <citation type="submission" date="2018-03" db="EMBL/GenBank/DDBJ databases">
        <title>Genomic Encyclopedia of Archaeal and Bacterial Type Strains, Phase II (KMG-II): from individual species to whole genera.</title>
        <authorList>
            <person name="Goeker M."/>
        </authorList>
    </citation>
    <scope>NUCLEOTIDE SEQUENCE [LARGE SCALE GENOMIC DNA]</scope>
    <source>
        <strain evidence="6 7">DSM 19711</strain>
    </source>
</reference>
<comment type="caution">
    <text evidence="6">The sequence shown here is derived from an EMBL/GenBank/DDBJ whole genome shotgun (WGS) entry which is preliminary data.</text>
</comment>
<feature type="domain" description="Histidine kinase/HSP90-like ATPase" evidence="4">
    <location>
        <begin position="260"/>
        <end position="346"/>
    </location>
</feature>
<dbReference type="AlphaFoldDB" id="A0A2T0QYR8"/>
<feature type="domain" description="Signal transduction histidine kinase subgroup 3 dimerisation and phosphoacceptor" evidence="5">
    <location>
        <begin position="152"/>
        <end position="220"/>
    </location>
</feature>
<dbReference type="RefSeq" id="WP_106214514.1">
    <property type="nucleotide sequence ID" value="NZ_PVZF01000013.1"/>
</dbReference>
<dbReference type="Pfam" id="PF02518">
    <property type="entry name" value="HATPase_c"/>
    <property type="match status" value="1"/>
</dbReference>
<dbReference type="Pfam" id="PF07730">
    <property type="entry name" value="HisKA_3"/>
    <property type="match status" value="1"/>
</dbReference>
<keyword evidence="3" id="KW-0902">Two-component regulatory system</keyword>
<evidence type="ECO:0000256" key="3">
    <source>
        <dbReference type="ARBA" id="ARBA00023012"/>
    </source>
</evidence>
<dbReference type="OrthoDB" id="144293at2"/>
<accession>A0A2T0QYR8</accession>
<dbReference type="InterPro" id="IPR003594">
    <property type="entry name" value="HATPase_dom"/>
</dbReference>
<evidence type="ECO:0000256" key="2">
    <source>
        <dbReference type="ARBA" id="ARBA00022777"/>
    </source>
</evidence>
<dbReference type="Gene3D" id="1.20.5.1930">
    <property type="match status" value="1"/>
</dbReference>
<dbReference type="Gene3D" id="3.30.565.10">
    <property type="entry name" value="Histidine kinase-like ATPase, C-terminal domain"/>
    <property type="match status" value="1"/>
</dbReference>
<dbReference type="PANTHER" id="PTHR24421">
    <property type="entry name" value="NITRATE/NITRITE SENSOR PROTEIN NARX-RELATED"/>
    <property type="match status" value="1"/>
</dbReference>
<keyword evidence="1" id="KW-0808">Transferase</keyword>
<evidence type="ECO:0000259" key="5">
    <source>
        <dbReference type="Pfam" id="PF07730"/>
    </source>
</evidence>
<dbReference type="InterPro" id="IPR011712">
    <property type="entry name" value="Sig_transdc_His_kin_sub3_dim/P"/>
</dbReference>